<dbReference type="EMBL" id="FPJO01000012">
    <property type="protein sequence ID" value="SFY17705.1"/>
    <property type="molecule type" value="Genomic_DNA"/>
</dbReference>
<dbReference type="STRING" id="1893.SAMN02787144_1012139"/>
<dbReference type="InterPro" id="IPR040547">
    <property type="entry name" value="CdiI"/>
</dbReference>
<organism evidence="1 2">
    <name type="scientific">Streptomyces atratus</name>
    <dbReference type="NCBI Taxonomy" id="1893"/>
    <lineage>
        <taxon>Bacteria</taxon>
        <taxon>Bacillati</taxon>
        <taxon>Actinomycetota</taxon>
        <taxon>Actinomycetes</taxon>
        <taxon>Kitasatosporales</taxon>
        <taxon>Streptomycetaceae</taxon>
        <taxon>Streptomyces</taxon>
    </lineage>
</organism>
<proteinExistence type="predicted"/>
<accession>A0A1K2D3A4</accession>
<name>A0A1K2D3A4_STRAR</name>
<gene>
    <name evidence="1" type="ORF">SAMN02787144_1012139</name>
</gene>
<evidence type="ECO:0000313" key="2">
    <source>
        <dbReference type="Proteomes" id="UP000181909"/>
    </source>
</evidence>
<dbReference type="Pfam" id="PF18616">
    <property type="entry name" value="CdiI_3"/>
    <property type="match status" value="1"/>
</dbReference>
<dbReference type="Proteomes" id="UP000181909">
    <property type="component" value="Unassembled WGS sequence"/>
</dbReference>
<dbReference type="AlphaFoldDB" id="A0A1K2D3A4"/>
<evidence type="ECO:0000313" key="1">
    <source>
        <dbReference type="EMBL" id="SFY17705.1"/>
    </source>
</evidence>
<reference evidence="1 2" key="1">
    <citation type="submission" date="2016-11" db="EMBL/GenBank/DDBJ databases">
        <authorList>
            <person name="Jaros S."/>
            <person name="Januszkiewicz K."/>
            <person name="Wedrychowicz H."/>
        </authorList>
    </citation>
    <scope>NUCLEOTIDE SEQUENCE [LARGE SCALE GENOMIC DNA]</scope>
    <source>
        <strain evidence="1 2">OK807</strain>
    </source>
</reference>
<dbReference type="RefSeq" id="WP_256260115.1">
    <property type="nucleotide sequence ID" value="NZ_FPJO01000012.1"/>
</dbReference>
<sequence length="138" mass="15582">MSSPIDREMSLAELEGQKWPDPPPDSTYLVKSIHALRSRPIGSLTVEEMRRLIGQDVGLPWLLPMAVEILRNTAHAEEIGGFYDDDLLSAVLTRSRETWLTMPDLAQEVKDVLAILKDVSLYIEPEIEQFMSVFPESS</sequence>
<protein>
    <submittedName>
        <fullName evidence="1">Uncharacterized protein</fullName>
    </submittedName>
</protein>
<dbReference type="CDD" id="cd20691">
    <property type="entry name" value="CdiI_EC536-like"/>
    <property type="match status" value="1"/>
</dbReference>